<dbReference type="Pfam" id="PF11612">
    <property type="entry name" value="T2SSJ"/>
    <property type="match status" value="1"/>
</dbReference>
<dbReference type="PANTHER" id="PTHR39583">
    <property type="entry name" value="TYPE II SECRETION SYSTEM PROTEIN J-RELATED"/>
    <property type="match status" value="1"/>
</dbReference>
<keyword evidence="5" id="KW-0488">Methylation</keyword>
<keyword evidence="6" id="KW-0997">Cell inner membrane</keyword>
<evidence type="ECO:0000256" key="2">
    <source>
        <dbReference type="ARBA" id="ARBA00011084"/>
    </source>
</evidence>
<evidence type="ECO:0000256" key="7">
    <source>
        <dbReference type="ARBA" id="ARBA00022692"/>
    </source>
</evidence>
<organism evidence="11">
    <name type="scientific">hydrothermal vent metagenome</name>
    <dbReference type="NCBI Taxonomy" id="652676"/>
    <lineage>
        <taxon>unclassified sequences</taxon>
        <taxon>metagenomes</taxon>
        <taxon>ecological metagenomes</taxon>
    </lineage>
</organism>
<dbReference type="SUPFAM" id="SSF54523">
    <property type="entry name" value="Pili subunits"/>
    <property type="match status" value="1"/>
</dbReference>
<dbReference type="NCBIfam" id="TIGR01711">
    <property type="entry name" value="gspJ"/>
    <property type="match status" value="1"/>
</dbReference>
<dbReference type="InterPro" id="IPR051621">
    <property type="entry name" value="T2SS_protein_J"/>
</dbReference>
<dbReference type="AlphaFoldDB" id="A0A3B0XYG7"/>
<evidence type="ECO:0000313" key="11">
    <source>
        <dbReference type="EMBL" id="VAW73435.1"/>
    </source>
</evidence>
<dbReference type="NCBIfam" id="TIGR02532">
    <property type="entry name" value="IV_pilin_GFxxxE"/>
    <property type="match status" value="1"/>
</dbReference>
<evidence type="ECO:0000256" key="4">
    <source>
        <dbReference type="ARBA" id="ARBA00022475"/>
    </source>
</evidence>
<keyword evidence="4" id="KW-1003">Cell membrane</keyword>
<dbReference type="GO" id="GO:0005886">
    <property type="term" value="C:plasma membrane"/>
    <property type="evidence" value="ECO:0007669"/>
    <property type="project" value="UniProtKB-SubCell"/>
</dbReference>
<dbReference type="PROSITE" id="PS00409">
    <property type="entry name" value="PROKAR_NTER_METHYL"/>
    <property type="match status" value="1"/>
</dbReference>
<proteinExistence type="inferred from homology"/>
<dbReference type="Gene3D" id="3.10.610.10">
    <property type="entry name" value="GSPII I/J protein-like"/>
    <property type="match status" value="1"/>
</dbReference>
<evidence type="ECO:0000256" key="8">
    <source>
        <dbReference type="ARBA" id="ARBA00022989"/>
    </source>
</evidence>
<dbReference type="Pfam" id="PF07963">
    <property type="entry name" value="N_methyl"/>
    <property type="match status" value="1"/>
</dbReference>
<keyword evidence="9 10" id="KW-0472">Membrane</keyword>
<comment type="similarity">
    <text evidence="2">Belongs to the GSP J family.</text>
</comment>
<accession>A0A3B0XYG7</accession>
<evidence type="ECO:0000256" key="10">
    <source>
        <dbReference type="SAM" id="Phobius"/>
    </source>
</evidence>
<reference evidence="11" key="1">
    <citation type="submission" date="2018-06" db="EMBL/GenBank/DDBJ databases">
        <authorList>
            <person name="Zhirakovskaya E."/>
        </authorList>
    </citation>
    <scope>NUCLEOTIDE SEQUENCE</scope>
</reference>
<sequence>MMNRKRHTRCFSITRSAGFTLLELMISISIFAALSILSYAGLHEIQKAQIAIESSMQSLGNIQKALRRFELDMSHQVNRHIYSASKATVLSFTASDNPLLSIELTRAGIDPQVNRVPNELMRVGYQYENGTLFRLYWPVLDRSDVSTATRYAILKNITQLQFIYYDDKKVKHSQWPPTNTSNARLSPSGVPIIEPPVAVEIVFESKDLGTFRKLVPLNNYQHNNLSFTKAPVASGTKK</sequence>
<dbReference type="GO" id="GO:0015627">
    <property type="term" value="C:type II protein secretion system complex"/>
    <property type="evidence" value="ECO:0007669"/>
    <property type="project" value="InterPro"/>
</dbReference>
<feature type="transmembrane region" description="Helical" evidence="10">
    <location>
        <begin position="21"/>
        <end position="42"/>
    </location>
</feature>
<evidence type="ECO:0000256" key="9">
    <source>
        <dbReference type="ARBA" id="ARBA00023136"/>
    </source>
</evidence>
<dbReference type="GO" id="GO:0015628">
    <property type="term" value="P:protein secretion by the type II secretion system"/>
    <property type="evidence" value="ECO:0007669"/>
    <property type="project" value="InterPro"/>
</dbReference>
<evidence type="ECO:0000256" key="1">
    <source>
        <dbReference type="ARBA" id="ARBA00004377"/>
    </source>
</evidence>
<comment type="subcellular location">
    <subcellularLocation>
        <location evidence="1">Cell inner membrane</location>
        <topology evidence="1">Single-pass membrane protein</topology>
    </subcellularLocation>
</comment>
<keyword evidence="8 10" id="KW-1133">Transmembrane helix</keyword>
<keyword evidence="7 10" id="KW-0812">Transmembrane</keyword>
<dbReference type="InterPro" id="IPR045584">
    <property type="entry name" value="Pilin-like"/>
</dbReference>
<evidence type="ECO:0000256" key="6">
    <source>
        <dbReference type="ARBA" id="ARBA00022519"/>
    </source>
</evidence>
<evidence type="ECO:0000256" key="3">
    <source>
        <dbReference type="ARBA" id="ARBA00021539"/>
    </source>
</evidence>
<dbReference type="PANTHER" id="PTHR39583:SF2">
    <property type="entry name" value="TYPE II SECRETION SYSTEM PROTEIN J"/>
    <property type="match status" value="1"/>
</dbReference>
<gene>
    <name evidence="11" type="ORF">MNBD_GAMMA12-3364</name>
</gene>
<dbReference type="EMBL" id="UOFL01000043">
    <property type="protein sequence ID" value="VAW73435.1"/>
    <property type="molecule type" value="Genomic_DNA"/>
</dbReference>
<evidence type="ECO:0000256" key="5">
    <source>
        <dbReference type="ARBA" id="ARBA00022481"/>
    </source>
</evidence>
<dbReference type="InterPro" id="IPR012902">
    <property type="entry name" value="N_methyl_site"/>
</dbReference>
<dbReference type="InterPro" id="IPR010055">
    <property type="entry name" value="T2SS_protein-GspJ"/>
</dbReference>
<protein>
    <recommendedName>
        <fullName evidence="3">Type II secretion system protein J</fullName>
    </recommendedName>
</protein>
<name>A0A3B0XYG7_9ZZZZ</name>